<comment type="subcellular location">
    <subcellularLocation>
        <location evidence="1">Membrane</location>
        <topology evidence="1">Single-pass membrane protein</topology>
    </subcellularLocation>
</comment>
<dbReference type="Gene3D" id="1.10.287.110">
    <property type="entry name" value="DnaJ domain"/>
    <property type="match status" value="1"/>
</dbReference>
<gene>
    <name evidence="9" type="ORF">HHL28_11745</name>
</gene>
<evidence type="ECO:0000259" key="8">
    <source>
        <dbReference type="PROSITE" id="PS50076"/>
    </source>
</evidence>
<dbReference type="FunFam" id="1.10.287.110:FF:000001">
    <property type="entry name" value="Import inner membrane translocase subunit tim14"/>
    <property type="match status" value="1"/>
</dbReference>
<sequence length="240" mass="26088">MQYLALGIVILAGLYGLARLFATADPRTLAVWLKRAGIGLLAAGALFLVVTGRAGAVLGLLPFALPFIIQWRRLAGRFKAAAGPTPGQRSDVETGWLRMWLDHDSGTMDGEVLRGGFKDRRLSSLDRPQLMALLHMMSREDPQAVRLLESYLDRTHPDWRDGVDGDSGGSSQPGGSRAPGMTEEEALEILGLSAGAAETEVREAHKRLMLRNHPDQGGSTYIAAQINQAKDVLLKRGRRP</sequence>
<keyword evidence="4 7" id="KW-0472">Membrane</keyword>
<evidence type="ECO:0000256" key="7">
    <source>
        <dbReference type="SAM" id="Phobius"/>
    </source>
</evidence>
<comment type="similarity">
    <text evidence="5">Belongs to the TIM14 family.</text>
</comment>
<dbReference type="SUPFAM" id="SSF46565">
    <property type="entry name" value="Chaperone J-domain"/>
    <property type="match status" value="1"/>
</dbReference>
<dbReference type="Proteomes" id="UP000501891">
    <property type="component" value="Chromosome"/>
</dbReference>
<name>A0A858R940_9PROT</name>
<evidence type="ECO:0000256" key="3">
    <source>
        <dbReference type="ARBA" id="ARBA00022989"/>
    </source>
</evidence>
<dbReference type="AlphaFoldDB" id="A0A858R940"/>
<organism evidence="9 10">
    <name type="scientific">Aerophototrophica crusticola</name>
    <dbReference type="NCBI Taxonomy" id="1709002"/>
    <lineage>
        <taxon>Bacteria</taxon>
        <taxon>Pseudomonadati</taxon>
        <taxon>Pseudomonadota</taxon>
        <taxon>Alphaproteobacteria</taxon>
        <taxon>Rhodospirillales</taxon>
        <taxon>Rhodospirillaceae</taxon>
        <taxon>Aerophototrophica</taxon>
    </lineage>
</organism>
<evidence type="ECO:0000256" key="5">
    <source>
        <dbReference type="ARBA" id="ARBA00038105"/>
    </source>
</evidence>
<dbReference type="InterPro" id="IPR036869">
    <property type="entry name" value="J_dom_sf"/>
</dbReference>
<dbReference type="PROSITE" id="PS50076">
    <property type="entry name" value="DNAJ_2"/>
    <property type="match status" value="1"/>
</dbReference>
<protein>
    <submittedName>
        <fullName evidence="9">Molecular chaperone DnaJ</fullName>
    </submittedName>
</protein>
<accession>A0A858R940</accession>
<feature type="domain" description="J" evidence="8">
    <location>
        <begin position="185"/>
        <end position="240"/>
    </location>
</feature>
<evidence type="ECO:0000256" key="2">
    <source>
        <dbReference type="ARBA" id="ARBA00022692"/>
    </source>
</evidence>
<keyword evidence="2 7" id="KW-0812">Transmembrane</keyword>
<evidence type="ECO:0000256" key="6">
    <source>
        <dbReference type="SAM" id="MobiDB-lite"/>
    </source>
</evidence>
<evidence type="ECO:0000313" key="10">
    <source>
        <dbReference type="Proteomes" id="UP000501891"/>
    </source>
</evidence>
<dbReference type="CDD" id="cd06257">
    <property type="entry name" value="DnaJ"/>
    <property type="match status" value="1"/>
</dbReference>
<dbReference type="KEGG" id="acru:HHL28_11745"/>
<reference evidence="9" key="1">
    <citation type="submission" date="2020-04" db="EMBL/GenBank/DDBJ databases">
        <title>A desert anoxygenic phototrophic bacterium fixes CO2 using RubisCO under aerobic conditions.</title>
        <authorList>
            <person name="Tang K."/>
        </authorList>
    </citation>
    <scope>NUCLEOTIDE SEQUENCE [LARGE SCALE GENOMIC DNA]</scope>
    <source>
        <strain evidence="9">MIMtkB3</strain>
    </source>
</reference>
<evidence type="ECO:0000313" key="9">
    <source>
        <dbReference type="EMBL" id="QJE73673.1"/>
    </source>
</evidence>
<feature type="region of interest" description="Disordered" evidence="6">
    <location>
        <begin position="158"/>
        <end position="181"/>
    </location>
</feature>
<evidence type="ECO:0000256" key="1">
    <source>
        <dbReference type="ARBA" id="ARBA00004167"/>
    </source>
</evidence>
<evidence type="ECO:0000256" key="4">
    <source>
        <dbReference type="ARBA" id="ARBA00023136"/>
    </source>
</evidence>
<dbReference type="GO" id="GO:0016020">
    <property type="term" value="C:membrane"/>
    <property type="evidence" value="ECO:0007669"/>
    <property type="project" value="UniProtKB-SubCell"/>
</dbReference>
<dbReference type="EMBL" id="CP051775">
    <property type="protein sequence ID" value="QJE73673.1"/>
    <property type="molecule type" value="Genomic_DNA"/>
</dbReference>
<dbReference type="PANTHER" id="PTHR12763">
    <property type="match status" value="1"/>
</dbReference>
<feature type="transmembrane region" description="Helical" evidence="7">
    <location>
        <begin position="38"/>
        <end position="69"/>
    </location>
</feature>
<proteinExistence type="inferred from homology"/>
<dbReference type="PANTHER" id="PTHR12763:SF28">
    <property type="entry name" value="GEO10507P1-RELATED"/>
    <property type="match status" value="1"/>
</dbReference>
<keyword evidence="10" id="KW-1185">Reference proteome</keyword>
<dbReference type="InterPro" id="IPR001623">
    <property type="entry name" value="DnaJ_domain"/>
</dbReference>
<keyword evidence="3 7" id="KW-1133">Transmembrane helix</keyword>
<dbReference type="SMART" id="SM00271">
    <property type="entry name" value="DnaJ"/>
    <property type="match status" value="1"/>
</dbReference>